<dbReference type="SUPFAM" id="SSF56214">
    <property type="entry name" value="4'-phosphopantetheinyl transferase"/>
    <property type="match status" value="1"/>
</dbReference>
<evidence type="ECO:0000313" key="14">
    <source>
        <dbReference type="Proteomes" id="UP000032024"/>
    </source>
</evidence>
<evidence type="ECO:0000256" key="7">
    <source>
        <dbReference type="ARBA" id="ARBA00022832"/>
    </source>
</evidence>
<name>A0AAN0T3C2_HEYCO</name>
<dbReference type="InterPro" id="IPR008278">
    <property type="entry name" value="4-PPantetheinyl_Trfase_dom"/>
</dbReference>
<keyword evidence="5 11" id="KW-0808">Transferase</keyword>
<keyword evidence="8 11" id="KW-0460">Magnesium</keyword>
<evidence type="ECO:0000256" key="3">
    <source>
        <dbReference type="ARBA" id="ARBA00022490"/>
    </source>
</evidence>
<evidence type="ECO:0000313" key="13">
    <source>
        <dbReference type="EMBL" id="AJO21080.1"/>
    </source>
</evidence>
<dbReference type="HAMAP" id="MF_00101">
    <property type="entry name" value="AcpS"/>
    <property type="match status" value="1"/>
</dbReference>
<keyword evidence="14" id="KW-1185">Reference proteome</keyword>
<dbReference type="InterPro" id="IPR004568">
    <property type="entry name" value="Ppantetheine-prot_Trfase_dom"/>
</dbReference>
<dbReference type="Pfam" id="PF01648">
    <property type="entry name" value="ACPS"/>
    <property type="match status" value="1"/>
</dbReference>
<feature type="binding site" evidence="11">
    <location>
        <position position="69"/>
    </location>
    <ligand>
        <name>Mg(2+)</name>
        <dbReference type="ChEBI" id="CHEBI:18420"/>
    </ligand>
</feature>
<evidence type="ECO:0000256" key="9">
    <source>
        <dbReference type="ARBA" id="ARBA00023098"/>
    </source>
</evidence>
<evidence type="ECO:0000256" key="4">
    <source>
        <dbReference type="ARBA" id="ARBA00022516"/>
    </source>
</evidence>
<dbReference type="GO" id="GO:0019878">
    <property type="term" value="P:lysine biosynthetic process via aminoadipic acid"/>
    <property type="evidence" value="ECO:0007669"/>
    <property type="project" value="TreeGrafter"/>
</dbReference>
<dbReference type="PANTHER" id="PTHR12215">
    <property type="entry name" value="PHOSPHOPANTETHEINE TRANSFERASE"/>
    <property type="match status" value="1"/>
</dbReference>
<evidence type="ECO:0000256" key="1">
    <source>
        <dbReference type="ARBA" id="ARBA00001946"/>
    </source>
</evidence>
<dbReference type="PANTHER" id="PTHR12215:SF10">
    <property type="entry name" value="L-AMINOADIPATE-SEMIALDEHYDE DEHYDROGENASE-PHOSPHOPANTETHEINYL TRANSFERASE"/>
    <property type="match status" value="1"/>
</dbReference>
<dbReference type="InterPro" id="IPR002582">
    <property type="entry name" value="ACPS"/>
</dbReference>
<dbReference type="Gene3D" id="3.90.470.20">
    <property type="entry name" value="4'-phosphopantetheinyl transferase domain"/>
    <property type="match status" value="1"/>
</dbReference>
<evidence type="ECO:0000256" key="6">
    <source>
        <dbReference type="ARBA" id="ARBA00022723"/>
    </source>
</evidence>
<evidence type="ECO:0000256" key="10">
    <source>
        <dbReference type="ARBA" id="ARBA00023160"/>
    </source>
</evidence>
<dbReference type="InterPro" id="IPR050559">
    <property type="entry name" value="P-Pant_transferase_sf"/>
</dbReference>
<keyword evidence="9 11" id="KW-0443">Lipid metabolism</keyword>
<keyword evidence="3 11" id="KW-0963">Cytoplasm</keyword>
<gene>
    <name evidence="11" type="primary">acpS</name>
    <name evidence="13" type="ORF">SB48_HM08orf00430</name>
</gene>
<comment type="function">
    <text evidence="11">Transfers the 4'-phosphopantetheine moiety from coenzyme A to a Ser of acyl-carrier-protein.</text>
</comment>
<reference evidence="14" key="1">
    <citation type="submission" date="2015-01" db="EMBL/GenBank/DDBJ databases">
        <title>Comparative genome analysis of Bacillus coagulans HM-08, Clostridium butyricum HM-68, Bacillus subtilis HM-66 and Bacillus paralicheniformis BL-09.</title>
        <authorList>
            <person name="Zhang H."/>
        </authorList>
    </citation>
    <scope>NUCLEOTIDE SEQUENCE [LARGE SCALE GENOMIC DNA]</scope>
    <source>
        <strain evidence="14">HM-08</strain>
    </source>
</reference>
<dbReference type="GO" id="GO:0000287">
    <property type="term" value="F:magnesium ion binding"/>
    <property type="evidence" value="ECO:0007669"/>
    <property type="project" value="UniProtKB-UniRule"/>
</dbReference>
<dbReference type="EMBL" id="CP010525">
    <property type="protein sequence ID" value="AJO21080.1"/>
    <property type="molecule type" value="Genomic_DNA"/>
</dbReference>
<comment type="cofactor">
    <cofactor evidence="1 11">
        <name>Mg(2+)</name>
        <dbReference type="ChEBI" id="CHEBI:18420"/>
    </cofactor>
</comment>
<dbReference type="InterPro" id="IPR037143">
    <property type="entry name" value="4-PPantetheinyl_Trfase_dom_sf"/>
</dbReference>
<proteinExistence type="inferred from homology"/>
<feature type="domain" description="4'-phosphopantetheinyl transferase" evidence="12">
    <location>
        <begin position="65"/>
        <end position="171"/>
    </location>
</feature>
<dbReference type="GO" id="GO:0008897">
    <property type="term" value="F:holo-[acyl-carrier-protein] synthase activity"/>
    <property type="evidence" value="ECO:0007669"/>
    <property type="project" value="UniProtKB-UniRule"/>
</dbReference>
<sequence>MEKGIAQIRRVFSKRAEPPSWIPAERFTGAYFHGRQRHRSSVKIGYRKFCGLYSGKTEGEHMIKGIGIDIVELERIKKLYERQPRFPGRILTKAEQQKFCKLTEKRKIEFLAGRFAAKEAYSKAFGTGIGGALSFQEIEIAKDENGRPYFSKPAEPHAHLSITHSREYAFAQVILED</sequence>
<keyword evidence="7 11" id="KW-0276">Fatty acid metabolism</keyword>
<dbReference type="EC" id="2.7.8.7" evidence="11"/>
<comment type="similarity">
    <text evidence="11">Belongs to the P-Pant transferase superfamily. AcpS family.</text>
</comment>
<dbReference type="NCBIfam" id="TIGR00516">
    <property type="entry name" value="acpS"/>
    <property type="match status" value="1"/>
</dbReference>
<evidence type="ECO:0000256" key="5">
    <source>
        <dbReference type="ARBA" id="ARBA00022679"/>
    </source>
</evidence>
<dbReference type="NCBIfam" id="TIGR00556">
    <property type="entry name" value="pantethn_trn"/>
    <property type="match status" value="1"/>
</dbReference>
<dbReference type="AlphaFoldDB" id="A0AAN0T3C2"/>
<comment type="subcellular location">
    <subcellularLocation>
        <location evidence="11">Cytoplasm</location>
    </subcellularLocation>
</comment>
<evidence type="ECO:0000256" key="8">
    <source>
        <dbReference type="ARBA" id="ARBA00022842"/>
    </source>
</evidence>
<accession>A0AAN0T3C2</accession>
<keyword evidence="4 11" id="KW-0444">Lipid biosynthesis</keyword>
<evidence type="ECO:0000256" key="2">
    <source>
        <dbReference type="ARBA" id="ARBA00010990"/>
    </source>
</evidence>
<organism evidence="13 14">
    <name type="scientific">Heyndrickxia coagulans</name>
    <name type="common">Weizmannia coagulans</name>
    <dbReference type="NCBI Taxonomy" id="1398"/>
    <lineage>
        <taxon>Bacteria</taxon>
        <taxon>Bacillati</taxon>
        <taxon>Bacillota</taxon>
        <taxon>Bacilli</taxon>
        <taxon>Bacillales</taxon>
        <taxon>Bacillaceae</taxon>
        <taxon>Heyndrickxia</taxon>
    </lineage>
</organism>
<dbReference type="GO" id="GO:0006633">
    <property type="term" value="P:fatty acid biosynthetic process"/>
    <property type="evidence" value="ECO:0007669"/>
    <property type="project" value="UniProtKB-UniRule"/>
</dbReference>
<evidence type="ECO:0000259" key="12">
    <source>
        <dbReference type="Pfam" id="PF01648"/>
    </source>
</evidence>
<keyword evidence="6 11" id="KW-0479">Metal-binding</keyword>
<dbReference type="GO" id="GO:0005829">
    <property type="term" value="C:cytosol"/>
    <property type="evidence" value="ECO:0007669"/>
    <property type="project" value="TreeGrafter"/>
</dbReference>
<keyword evidence="10 11" id="KW-0275">Fatty acid biosynthesis</keyword>
<feature type="binding site" evidence="11">
    <location>
        <position position="119"/>
    </location>
    <ligand>
        <name>Mg(2+)</name>
        <dbReference type="ChEBI" id="CHEBI:18420"/>
    </ligand>
</feature>
<evidence type="ECO:0000256" key="11">
    <source>
        <dbReference type="HAMAP-Rule" id="MF_00101"/>
    </source>
</evidence>
<protein>
    <recommendedName>
        <fullName evidence="11">Holo-[acyl-carrier-protein] synthase</fullName>
        <shortName evidence="11">Holo-ACP synthase</shortName>
        <ecNumber evidence="11">2.7.8.7</ecNumber>
    </recommendedName>
    <alternativeName>
        <fullName evidence="11">4'-phosphopantetheinyl transferase AcpS</fullName>
    </alternativeName>
</protein>
<comment type="similarity">
    <text evidence="2">Belongs to the P-Pant transferase superfamily. Gsp/Sfp/HetI/AcpT family.</text>
</comment>
<comment type="catalytic activity">
    <reaction evidence="11">
        <text>apo-[ACP] + CoA = holo-[ACP] + adenosine 3',5'-bisphosphate + H(+)</text>
        <dbReference type="Rhea" id="RHEA:12068"/>
        <dbReference type="Rhea" id="RHEA-COMP:9685"/>
        <dbReference type="Rhea" id="RHEA-COMP:9690"/>
        <dbReference type="ChEBI" id="CHEBI:15378"/>
        <dbReference type="ChEBI" id="CHEBI:29999"/>
        <dbReference type="ChEBI" id="CHEBI:57287"/>
        <dbReference type="ChEBI" id="CHEBI:58343"/>
        <dbReference type="ChEBI" id="CHEBI:64479"/>
        <dbReference type="EC" id="2.7.8.7"/>
    </reaction>
</comment>
<dbReference type="Proteomes" id="UP000032024">
    <property type="component" value="Chromosome"/>
</dbReference>